<evidence type="ECO:0000256" key="1">
    <source>
        <dbReference type="SAM" id="MobiDB-lite"/>
    </source>
</evidence>
<dbReference type="Proteomes" id="UP000064967">
    <property type="component" value="Chromosome"/>
</dbReference>
<protein>
    <submittedName>
        <fullName evidence="2">Uncharacterized protein</fullName>
    </submittedName>
</protein>
<feature type="region of interest" description="Disordered" evidence="1">
    <location>
        <begin position="127"/>
        <end position="175"/>
    </location>
</feature>
<organism evidence="2 3">
    <name type="scientific">Labilithrix luteola</name>
    <dbReference type="NCBI Taxonomy" id="1391654"/>
    <lineage>
        <taxon>Bacteria</taxon>
        <taxon>Pseudomonadati</taxon>
        <taxon>Myxococcota</taxon>
        <taxon>Polyangia</taxon>
        <taxon>Polyangiales</taxon>
        <taxon>Labilitrichaceae</taxon>
        <taxon>Labilithrix</taxon>
    </lineage>
</organism>
<reference evidence="2 3" key="1">
    <citation type="submission" date="2015-08" db="EMBL/GenBank/DDBJ databases">
        <authorList>
            <person name="Babu N.S."/>
            <person name="Beckwith C.J."/>
            <person name="Beseler K.G."/>
            <person name="Brison A."/>
            <person name="Carone J.V."/>
            <person name="Caskin T.P."/>
            <person name="Diamond M."/>
            <person name="Durham M.E."/>
            <person name="Foxe J.M."/>
            <person name="Go M."/>
            <person name="Henderson B.A."/>
            <person name="Jones I.B."/>
            <person name="McGettigan J.A."/>
            <person name="Micheletti S.J."/>
            <person name="Nasrallah M.E."/>
            <person name="Ortiz D."/>
            <person name="Piller C.R."/>
            <person name="Privatt S.R."/>
            <person name="Schneider S.L."/>
            <person name="Sharp S."/>
            <person name="Smith T.C."/>
            <person name="Stanton J.D."/>
            <person name="Ullery H.E."/>
            <person name="Wilson R.J."/>
            <person name="Serrano M.G."/>
            <person name="Buck G."/>
            <person name="Lee V."/>
            <person name="Wang Y."/>
            <person name="Carvalho R."/>
            <person name="Voegtly L."/>
            <person name="Shi R."/>
            <person name="Duckworth R."/>
            <person name="Johnson A."/>
            <person name="Loviza R."/>
            <person name="Walstead R."/>
            <person name="Shah Z."/>
            <person name="Kiflezghi M."/>
            <person name="Wade K."/>
            <person name="Ball S.L."/>
            <person name="Bradley K.W."/>
            <person name="Asai D.J."/>
            <person name="Bowman C.A."/>
            <person name="Russell D.A."/>
            <person name="Pope W.H."/>
            <person name="Jacobs-Sera D."/>
            <person name="Hendrix R.W."/>
            <person name="Hatfull G.F."/>
        </authorList>
    </citation>
    <scope>NUCLEOTIDE SEQUENCE [LARGE SCALE GENOMIC DNA]</scope>
    <source>
        <strain evidence="2 3">DSM 27648</strain>
    </source>
</reference>
<dbReference type="AlphaFoldDB" id="A0A0K1QBR5"/>
<dbReference type="STRING" id="1391654.AKJ09_09841"/>
<dbReference type="KEGG" id="llu:AKJ09_09841"/>
<proteinExistence type="predicted"/>
<keyword evidence="3" id="KW-1185">Reference proteome</keyword>
<evidence type="ECO:0000313" key="3">
    <source>
        <dbReference type="Proteomes" id="UP000064967"/>
    </source>
</evidence>
<sequence length="175" mass="19049">MSIRIERFSGGVRVTFPLHTENPNNGARGWSKNAAMARAREDKRRRETTKAVVLAVRPHPPFPVIVTVTRGAPSSGLDEWDGLGAALKRVIDGVADALGLPGDRDPRVEWRKKQRRTPSGVYEVTVEIVSAPSGTTDQPPRDRNSRKRKGSSPEAVARDIALVNESLCHPAGGTQ</sequence>
<gene>
    <name evidence="2" type="ORF">AKJ09_09841</name>
</gene>
<dbReference type="OrthoDB" id="6367660at2"/>
<accession>A0A0K1QBR5</accession>
<evidence type="ECO:0000313" key="2">
    <source>
        <dbReference type="EMBL" id="AKV03178.1"/>
    </source>
</evidence>
<dbReference type="RefSeq" id="WP_146653986.1">
    <property type="nucleotide sequence ID" value="NZ_CP012333.1"/>
</dbReference>
<name>A0A0K1QBR5_9BACT</name>
<dbReference type="EMBL" id="CP012333">
    <property type="protein sequence ID" value="AKV03178.1"/>
    <property type="molecule type" value="Genomic_DNA"/>
</dbReference>